<name>A0A2N5V306_9BASI</name>
<dbReference type="AlphaFoldDB" id="A0A2N5V306"/>
<feature type="compositionally biased region" description="Low complexity" evidence="1">
    <location>
        <begin position="104"/>
        <end position="115"/>
    </location>
</feature>
<sequence>MDLDAISSDTSFTFPKFRALCVQHGICQRCGQQFEESHKKVRGCVLPDSQHMDIKQKIELFQKWSATRGQSVSQIDTRHSPHDSNLFSRITSATALPSNPPGPTTSDTASSSTPASRVLLDQIPHSTTALTRQLMRWRSNQTPIVRL</sequence>
<feature type="region of interest" description="Disordered" evidence="1">
    <location>
        <begin position="93"/>
        <end position="115"/>
    </location>
</feature>
<accession>A0A2N5V306</accession>
<proteinExistence type="predicted"/>
<evidence type="ECO:0000256" key="1">
    <source>
        <dbReference type="SAM" id="MobiDB-lite"/>
    </source>
</evidence>
<gene>
    <name evidence="2" type="ORF">PCASD_04477</name>
</gene>
<reference evidence="2 3" key="1">
    <citation type="submission" date="2017-11" db="EMBL/GenBank/DDBJ databases">
        <title>De novo assembly and phasing of dikaryotic genomes from two isolates of Puccinia coronata f. sp. avenae, the causal agent of oat crown rust.</title>
        <authorList>
            <person name="Miller M.E."/>
            <person name="Zhang Y."/>
            <person name="Omidvar V."/>
            <person name="Sperschneider J."/>
            <person name="Schwessinger B."/>
            <person name="Raley C."/>
            <person name="Palmer J.M."/>
            <person name="Garnica D."/>
            <person name="Upadhyaya N."/>
            <person name="Rathjen J."/>
            <person name="Taylor J.M."/>
            <person name="Park R.F."/>
            <person name="Dodds P.N."/>
            <person name="Hirsch C.D."/>
            <person name="Kianian S.F."/>
            <person name="Figueroa M."/>
        </authorList>
    </citation>
    <scope>NUCLEOTIDE SEQUENCE [LARGE SCALE GENOMIC DNA]</scope>
    <source>
        <strain evidence="2">12SD80</strain>
    </source>
</reference>
<organism evidence="2 3">
    <name type="scientific">Puccinia coronata f. sp. avenae</name>
    <dbReference type="NCBI Taxonomy" id="200324"/>
    <lineage>
        <taxon>Eukaryota</taxon>
        <taxon>Fungi</taxon>
        <taxon>Dikarya</taxon>
        <taxon>Basidiomycota</taxon>
        <taxon>Pucciniomycotina</taxon>
        <taxon>Pucciniomycetes</taxon>
        <taxon>Pucciniales</taxon>
        <taxon>Pucciniaceae</taxon>
        <taxon>Puccinia</taxon>
    </lineage>
</organism>
<dbReference type="Proteomes" id="UP000235392">
    <property type="component" value="Unassembled WGS sequence"/>
</dbReference>
<comment type="caution">
    <text evidence="2">The sequence shown here is derived from an EMBL/GenBank/DDBJ whole genome shotgun (WGS) entry which is preliminary data.</text>
</comment>
<protein>
    <submittedName>
        <fullName evidence="2">Uncharacterized protein</fullName>
    </submittedName>
</protein>
<dbReference type="EMBL" id="PGCI01000058">
    <property type="protein sequence ID" value="PLW44374.1"/>
    <property type="molecule type" value="Genomic_DNA"/>
</dbReference>
<evidence type="ECO:0000313" key="2">
    <source>
        <dbReference type="EMBL" id="PLW44374.1"/>
    </source>
</evidence>
<evidence type="ECO:0000313" key="3">
    <source>
        <dbReference type="Proteomes" id="UP000235392"/>
    </source>
</evidence>